<feature type="region of interest" description="Disordered" evidence="1">
    <location>
        <begin position="825"/>
        <end position="883"/>
    </location>
</feature>
<feature type="compositionally biased region" description="Polar residues" evidence="1">
    <location>
        <begin position="867"/>
        <end position="883"/>
    </location>
</feature>
<reference evidence="2" key="1">
    <citation type="journal article" date="2021" name="Mol. Ecol. Resour.">
        <title>Apolygus lucorum genome provides insights into omnivorousness and mesophyll feeding.</title>
        <authorList>
            <person name="Liu Y."/>
            <person name="Liu H."/>
            <person name="Wang H."/>
            <person name="Huang T."/>
            <person name="Liu B."/>
            <person name="Yang B."/>
            <person name="Yin L."/>
            <person name="Li B."/>
            <person name="Zhang Y."/>
            <person name="Zhang S."/>
            <person name="Jiang F."/>
            <person name="Zhang X."/>
            <person name="Ren Y."/>
            <person name="Wang B."/>
            <person name="Wang S."/>
            <person name="Lu Y."/>
            <person name="Wu K."/>
            <person name="Fan W."/>
            <person name="Wang G."/>
        </authorList>
    </citation>
    <scope>NUCLEOTIDE SEQUENCE</scope>
    <source>
        <strain evidence="2">12Hb</strain>
    </source>
</reference>
<feature type="region of interest" description="Disordered" evidence="1">
    <location>
        <begin position="730"/>
        <end position="786"/>
    </location>
</feature>
<name>A0A8S9X996_APOLU</name>
<comment type="caution">
    <text evidence="2">The sequence shown here is derived from an EMBL/GenBank/DDBJ whole genome shotgun (WGS) entry which is preliminary data.</text>
</comment>
<gene>
    <name evidence="2" type="ORF">GE061_019755</name>
</gene>
<feature type="compositionally biased region" description="Polar residues" evidence="1">
    <location>
        <begin position="828"/>
        <end position="860"/>
    </location>
</feature>
<proteinExistence type="predicted"/>
<protein>
    <submittedName>
        <fullName evidence="2">Uncharacterized protein</fullName>
    </submittedName>
</protein>
<evidence type="ECO:0000256" key="1">
    <source>
        <dbReference type="SAM" id="MobiDB-lite"/>
    </source>
</evidence>
<feature type="compositionally biased region" description="Low complexity" evidence="1">
    <location>
        <begin position="754"/>
        <end position="763"/>
    </location>
</feature>
<feature type="compositionally biased region" description="Polar residues" evidence="1">
    <location>
        <begin position="1105"/>
        <end position="1119"/>
    </location>
</feature>
<dbReference type="AlphaFoldDB" id="A0A8S9X996"/>
<dbReference type="Proteomes" id="UP000466442">
    <property type="component" value="Linkage Group LG9"/>
</dbReference>
<feature type="compositionally biased region" description="Basic and acidic residues" evidence="1">
    <location>
        <begin position="764"/>
        <end position="775"/>
    </location>
</feature>
<organism evidence="2 3">
    <name type="scientific">Apolygus lucorum</name>
    <name type="common">Small green plant bug</name>
    <name type="synonym">Lygocoris lucorum</name>
    <dbReference type="NCBI Taxonomy" id="248454"/>
    <lineage>
        <taxon>Eukaryota</taxon>
        <taxon>Metazoa</taxon>
        <taxon>Ecdysozoa</taxon>
        <taxon>Arthropoda</taxon>
        <taxon>Hexapoda</taxon>
        <taxon>Insecta</taxon>
        <taxon>Pterygota</taxon>
        <taxon>Neoptera</taxon>
        <taxon>Paraneoptera</taxon>
        <taxon>Hemiptera</taxon>
        <taxon>Heteroptera</taxon>
        <taxon>Panheteroptera</taxon>
        <taxon>Cimicomorpha</taxon>
        <taxon>Miridae</taxon>
        <taxon>Mirini</taxon>
        <taxon>Apolygus</taxon>
    </lineage>
</organism>
<keyword evidence="3" id="KW-1185">Reference proteome</keyword>
<accession>A0A8S9X996</accession>
<feature type="region of interest" description="Disordered" evidence="1">
    <location>
        <begin position="1088"/>
        <end position="1142"/>
    </location>
</feature>
<feature type="compositionally biased region" description="Basic and acidic residues" evidence="1">
    <location>
        <begin position="1120"/>
        <end position="1142"/>
    </location>
</feature>
<evidence type="ECO:0000313" key="3">
    <source>
        <dbReference type="Proteomes" id="UP000466442"/>
    </source>
</evidence>
<sequence length="1202" mass="138040">MNEDLGLKLVAENLTYYRNIQYLKEMTKQATSLLLRSNAVYEDILDDVEVTLKVRGLSDSTENQSKTQEPACEICKTFHGAPFCIIDEINQAEKIWADRFKPKPSVVMPDIQWKEPRRESISDLSIGIETWRKPHKLPKMTESVEKSETPIKDEPWSFKIDANATPEEILTNYEIMCTRFGNSSGRRYVLASSLAADTIQTPPQSQVVEKFEDRDLERRREEFRKKEIECLPPEPPISNFLCPEYSEEVREKFEKVVDSSPICYSHDIVHKKRWKDILCKPRKLETSSKIRQEVEYIGEDDDRVNRRKVVVCRCAAMDCDCGGITGCSTKTAKKKCELLYEENNYLNTVRNRRDRRRLVKMNQRKSSMTLSGTSRRQMVGATRRHSSTFLHLAYEETLTLLNECLWNQFEPHSDSDGFEKYQRKIEALARLASPSSMIALRDWNAWYETYAQQVLDNKEEDIESIDSDIQSSISEISDHSRRSSDLDYKERKMPPSRIPYASETYKLLNNLFEKISLKLEKTIMKNCKKSQLFNYRPLVAYYFKKLSTMRGRDEFKKVLDDWNQNYLHLKNLIPFKMLKRSKIGRMNTLKRKCRKLCNRREFVGGTQIGKRYKYRKNLKKYTKEGDYIGFTPEKRKLLRTVESKRLRSYDLVRDVAGLEISKKSMHDDYRLLCNLFDETSSDQRMNLLSEDMKRRKDKQIMREYGEPGLPEPPECSLSCLLTSGISPSSFRKYPEKGSVKMKGSLNSSNPMYPSILSNSSQSKSSEDRSSIDQKAKVGSTKSGRKVSQNLLLGSQNNDPNSPDLQHTNETESMTSVMRNAAAKITPPGSLSLSSQRKNSNSPRTSKNTISDQLASLSQRISGKESSKTIVGSSKFTQDSTQEINEPSLRVSSLVRQSQESTMSKLISASGAVTRQNVPGSFRVEGSSKMIPRGSKMDQDSIITERELKNTGSLVTHMGSKRYQDNVFATTESNVFQDNFVAGYGSKMIRESLIVEAGSRMLPSTIQSTLKVADEEQKVRPVSRLGHESDFLSDMSITKLRAMKPADRLGPTKKRIFGVDIGQGIHYVQYLRDNAAGADEERKQEMLNMLTQPREKKKIAPGKPVTSKQTLNTESFVGSSRQERLDSEKTRNSESSRKLKMSNEFDNEDSLARLHRHPIKTLDQIYKEVHGINARNTPISLIENDYEHELMKKQQLKKHRIKP</sequence>
<evidence type="ECO:0000313" key="2">
    <source>
        <dbReference type="EMBL" id="KAF6205582.1"/>
    </source>
</evidence>
<dbReference type="EMBL" id="WIXP02000009">
    <property type="protein sequence ID" value="KAF6205582.1"/>
    <property type="molecule type" value="Genomic_DNA"/>
</dbReference>